<feature type="transmembrane region" description="Helical" evidence="5">
    <location>
        <begin position="342"/>
        <end position="363"/>
    </location>
</feature>
<feature type="transmembrane region" description="Helical" evidence="5">
    <location>
        <begin position="94"/>
        <end position="119"/>
    </location>
</feature>
<dbReference type="Pfam" id="PF07690">
    <property type="entry name" value="MFS_1"/>
    <property type="match status" value="1"/>
</dbReference>
<dbReference type="Gene3D" id="1.20.1250.20">
    <property type="entry name" value="MFS general substrate transporter like domains"/>
    <property type="match status" value="1"/>
</dbReference>
<dbReference type="InterPro" id="IPR020846">
    <property type="entry name" value="MFS_dom"/>
</dbReference>
<feature type="transmembrane region" description="Helical" evidence="5">
    <location>
        <begin position="369"/>
        <end position="398"/>
    </location>
</feature>
<dbReference type="SUPFAM" id="SSF103473">
    <property type="entry name" value="MFS general substrate transporter"/>
    <property type="match status" value="1"/>
</dbReference>
<feature type="transmembrane region" description="Helical" evidence="5">
    <location>
        <begin position="125"/>
        <end position="144"/>
    </location>
</feature>
<dbReference type="EMBL" id="FOSK01000001">
    <property type="protein sequence ID" value="SFJ93931.1"/>
    <property type="molecule type" value="Genomic_DNA"/>
</dbReference>
<evidence type="ECO:0000313" key="8">
    <source>
        <dbReference type="Proteomes" id="UP000199598"/>
    </source>
</evidence>
<sequence length="487" mass="51385">MQEPGASSNSSWGELFTGKQAIASLILSGGIALHAVNTYISATMLPSITADIGGLDYYAWNTSLFILAAILSAAILSAAVAGKVLQRIGARKSFFFAGLVFMTGSGLAAIAPNMAIMLLGRSVQGAGGGLIFTFCYSMIAFMYPERLWSRAFALLSGTWGITTLFGPAIGGIFAELGVWRAGFGVLVPITILYIIVTLSLLPKHQEQSGSVHPTPVGQLGLLAGSVLVLSVTSVFEEASWSILGFILSVAMILLLMKREQKASTRLFPKGALDWGSPLFFVFASMALLILCVNTEFFMPFYLQKLFAVSPLWAGYIAATVSIGWASMEVYSARFTDQAMRRAVNIGPFLMALGLITLAIVLPTGTEGNIMVLTVVTLALICIGAGIGIGWPHLGVFALHLTPDDDKENAASALATVQTFAVAFGTALAGLIANSTGFNSTDGTAGIANSAFWLFSSFAVFAVLGIFSARKITNLHANADLKEAEAHF</sequence>
<accession>A0A1I3VIG7</accession>
<dbReference type="Gene3D" id="1.20.1720.10">
    <property type="entry name" value="Multidrug resistance protein D"/>
    <property type="match status" value="1"/>
</dbReference>
<proteinExistence type="predicted"/>
<evidence type="ECO:0000313" key="7">
    <source>
        <dbReference type="EMBL" id="SFJ93931.1"/>
    </source>
</evidence>
<evidence type="ECO:0000256" key="2">
    <source>
        <dbReference type="ARBA" id="ARBA00022692"/>
    </source>
</evidence>
<feature type="transmembrane region" description="Helical" evidence="5">
    <location>
        <begin position="277"/>
        <end position="300"/>
    </location>
</feature>
<evidence type="ECO:0000256" key="3">
    <source>
        <dbReference type="ARBA" id="ARBA00022989"/>
    </source>
</evidence>
<dbReference type="PANTHER" id="PTHR23501">
    <property type="entry name" value="MAJOR FACILITATOR SUPERFAMILY"/>
    <property type="match status" value="1"/>
</dbReference>
<keyword evidence="3 5" id="KW-1133">Transmembrane helix</keyword>
<feature type="transmembrane region" description="Helical" evidence="5">
    <location>
        <begin position="60"/>
        <end position="82"/>
    </location>
</feature>
<comment type="subcellular location">
    <subcellularLocation>
        <location evidence="1">Membrane</location>
        <topology evidence="1">Multi-pass membrane protein</topology>
    </subcellularLocation>
</comment>
<reference evidence="7 8" key="1">
    <citation type="submission" date="2016-10" db="EMBL/GenBank/DDBJ databases">
        <authorList>
            <person name="Varghese N."/>
            <person name="Submissions S."/>
        </authorList>
    </citation>
    <scope>NUCLEOTIDE SEQUENCE [LARGE SCALE GENOMIC DNA]</scope>
    <source>
        <strain evidence="7 8">DSM 16392</strain>
    </source>
</reference>
<evidence type="ECO:0000256" key="5">
    <source>
        <dbReference type="SAM" id="Phobius"/>
    </source>
</evidence>
<keyword evidence="2 5" id="KW-0812">Transmembrane</keyword>
<keyword evidence="4 5" id="KW-0472">Membrane</keyword>
<feature type="transmembrane region" description="Helical" evidence="5">
    <location>
        <begin position="213"/>
        <end position="232"/>
    </location>
</feature>
<dbReference type="RefSeq" id="WP_093516280.1">
    <property type="nucleotide sequence ID" value="NZ_FOSK01000001.1"/>
</dbReference>
<comment type="caution">
    <text evidence="7">The sequence shown here is derived from an EMBL/GenBank/DDBJ whole genome shotgun (WGS) entry which is preliminary data.</text>
</comment>
<feature type="transmembrane region" description="Helical" evidence="5">
    <location>
        <begin position="410"/>
        <end position="432"/>
    </location>
</feature>
<feature type="transmembrane region" description="Helical" evidence="5">
    <location>
        <begin position="444"/>
        <end position="466"/>
    </location>
</feature>
<feature type="transmembrane region" description="Helical" evidence="5">
    <location>
        <begin position="238"/>
        <end position="256"/>
    </location>
</feature>
<feature type="transmembrane region" description="Helical" evidence="5">
    <location>
        <begin position="312"/>
        <end position="330"/>
    </location>
</feature>
<evidence type="ECO:0000259" key="6">
    <source>
        <dbReference type="PROSITE" id="PS50850"/>
    </source>
</evidence>
<gene>
    <name evidence="7" type="ORF">SAMN04488518_101357</name>
</gene>
<feature type="transmembrane region" description="Helical" evidence="5">
    <location>
        <begin position="179"/>
        <end position="201"/>
    </location>
</feature>
<evidence type="ECO:0000256" key="4">
    <source>
        <dbReference type="ARBA" id="ARBA00023136"/>
    </source>
</evidence>
<dbReference type="Proteomes" id="UP000199598">
    <property type="component" value="Unassembled WGS sequence"/>
</dbReference>
<dbReference type="InterPro" id="IPR011701">
    <property type="entry name" value="MFS"/>
</dbReference>
<dbReference type="PROSITE" id="PS50850">
    <property type="entry name" value="MFS"/>
    <property type="match status" value="1"/>
</dbReference>
<keyword evidence="8" id="KW-1185">Reference proteome</keyword>
<feature type="transmembrane region" description="Helical" evidence="5">
    <location>
        <begin position="21"/>
        <end position="40"/>
    </location>
</feature>
<name>A0A1I3VIG7_9HYPH</name>
<feature type="transmembrane region" description="Helical" evidence="5">
    <location>
        <begin position="151"/>
        <end position="173"/>
    </location>
</feature>
<protein>
    <submittedName>
        <fullName evidence="7">Major Facilitator Superfamily protein</fullName>
    </submittedName>
</protein>
<dbReference type="PANTHER" id="PTHR23501:SF154">
    <property type="entry name" value="MULTIDRUG-EFFLUX TRANSPORTER RV1634-RELATED"/>
    <property type="match status" value="1"/>
</dbReference>
<feature type="domain" description="Major facilitator superfamily (MFS) profile" evidence="6">
    <location>
        <begin position="23"/>
        <end position="473"/>
    </location>
</feature>
<dbReference type="InterPro" id="IPR036259">
    <property type="entry name" value="MFS_trans_sf"/>
</dbReference>
<organism evidence="7 8">
    <name type="scientific">Pseudovibrio ascidiaceicola</name>
    <dbReference type="NCBI Taxonomy" id="285279"/>
    <lineage>
        <taxon>Bacteria</taxon>
        <taxon>Pseudomonadati</taxon>
        <taxon>Pseudomonadota</taxon>
        <taxon>Alphaproteobacteria</taxon>
        <taxon>Hyphomicrobiales</taxon>
        <taxon>Stappiaceae</taxon>
        <taxon>Pseudovibrio</taxon>
    </lineage>
</organism>
<evidence type="ECO:0000256" key="1">
    <source>
        <dbReference type="ARBA" id="ARBA00004141"/>
    </source>
</evidence>